<organism evidence="1 2">
    <name type="scientific">Anopheles culicifacies</name>
    <dbReference type="NCBI Taxonomy" id="139723"/>
    <lineage>
        <taxon>Eukaryota</taxon>
        <taxon>Metazoa</taxon>
        <taxon>Ecdysozoa</taxon>
        <taxon>Arthropoda</taxon>
        <taxon>Hexapoda</taxon>
        <taxon>Insecta</taxon>
        <taxon>Pterygota</taxon>
        <taxon>Neoptera</taxon>
        <taxon>Endopterygota</taxon>
        <taxon>Diptera</taxon>
        <taxon>Nematocera</taxon>
        <taxon>Culicoidea</taxon>
        <taxon>Culicidae</taxon>
        <taxon>Anophelinae</taxon>
        <taxon>Anopheles</taxon>
        <taxon>culicifacies species complex</taxon>
    </lineage>
</organism>
<protein>
    <submittedName>
        <fullName evidence="1">Uncharacterized protein</fullName>
    </submittedName>
</protein>
<sequence length="112" mass="12722">MDAPRTLLVQPEAAILDTPCITPTAQLNRRYEELKSDGMGDADENSAILERMKTIQLRLDLLALEEKLKAAERRNPVTDSRMVHPEEVKSLIPEFSDGLGINQWLTTIRHNR</sequence>
<reference evidence="2" key="1">
    <citation type="submission" date="2013-09" db="EMBL/GenBank/DDBJ databases">
        <title>The Genome Sequence of Anopheles culicifacies species A.</title>
        <authorList>
            <consortium name="The Broad Institute Genomics Platform"/>
            <person name="Neafsey D.E."/>
            <person name="Besansky N."/>
            <person name="Howell P."/>
            <person name="Walton C."/>
            <person name="Young S.K."/>
            <person name="Zeng Q."/>
            <person name="Gargeya S."/>
            <person name="Fitzgerald M."/>
            <person name="Haas B."/>
            <person name="Abouelleil A."/>
            <person name="Allen A.W."/>
            <person name="Alvarado L."/>
            <person name="Arachchi H.M."/>
            <person name="Berlin A.M."/>
            <person name="Chapman S.B."/>
            <person name="Gainer-Dewar J."/>
            <person name="Goldberg J."/>
            <person name="Griggs A."/>
            <person name="Gujja S."/>
            <person name="Hansen M."/>
            <person name="Howarth C."/>
            <person name="Imamovic A."/>
            <person name="Ireland A."/>
            <person name="Larimer J."/>
            <person name="McCowan C."/>
            <person name="Murphy C."/>
            <person name="Pearson M."/>
            <person name="Poon T.W."/>
            <person name="Priest M."/>
            <person name="Roberts A."/>
            <person name="Saif S."/>
            <person name="Shea T."/>
            <person name="Sisk P."/>
            <person name="Sykes S."/>
            <person name="Wortman J."/>
            <person name="Nusbaum C."/>
            <person name="Birren B."/>
        </authorList>
    </citation>
    <scope>NUCLEOTIDE SEQUENCE [LARGE SCALE GENOMIC DNA]</scope>
    <source>
        <strain evidence="2">A-37</strain>
    </source>
</reference>
<dbReference type="EnsemblMetazoa" id="ACUA015453-RA">
    <property type="protein sequence ID" value="ACUA015453-PA"/>
    <property type="gene ID" value="ACUA015453"/>
</dbReference>
<dbReference type="Proteomes" id="UP000075883">
    <property type="component" value="Unassembled WGS sequence"/>
</dbReference>
<keyword evidence="2" id="KW-1185">Reference proteome</keyword>
<accession>A0A182MD89</accession>
<dbReference type="VEuPathDB" id="VectorBase:ACUA015453"/>
<evidence type="ECO:0000313" key="1">
    <source>
        <dbReference type="EnsemblMetazoa" id="ACUA015453-PA"/>
    </source>
</evidence>
<name>A0A182MD89_9DIPT</name>
<evidence type="ECO:0000313" key="2">
    <source>
        <dbReference type="Proteomes" id="UP000075883"/>
    </source>
</evidence>
<dbReference type="AlphaFoldDB" id="A0A182MD89"/>
<dbReference type="EMBL" id="AXCM01018234">
    <property type="status" value="NOT_ANNOTATED_CDS"/>
    <property type="molecule type" value="Genomic_DNA"/>
</dbReference>
<reference evidence="1" key="2">
    <citation type="submission" date="2020-05" db="UniProtKB">
        <authorList>
            <consortium name="EnsemblMetazoa"/>
        </authorList>
    </citation>
    <scope>IDENTIFICATION</scope>
    <source>
        <strain evidence="1">A-37</strain>
    </source>
</reference>
<proteinExistence type="predicted"/>